<reference evidence="1" key="2">
    <citation type="submission" date="2022-06" db="UniProtKB">
        <authorList>
            <consortium name="EnsemblMetazoa"/>
        </authorList>
    </citation>
    <scope>IDENTIFICATION</scope>
    <source>
        <strain evidence="1">PS312</strain>
    </source>
</reference>
<reference evidence="2" key="1">
    <citation type="journal article" date="2008" name="Nat. Genet.">
        <title>The Pristionchus pacificus genome provides a unique perspective on nematode lifestyle and parasitism.</title>
        <authorList>
            <person name="Dieterich C."/>
            <person name="Clifton S.W."/>
            <person name="Schuster L.N."/>
            <person name="Chinwalla A."/>
            <person name="Delehaunty K."/>
            <person name="Dinkelacker I."/>
            <person name="Fulton L."/>
            <person name="Fulton R."/>
            <person name="Godfrey J."/>
            <person name="Minx P."/>
            <person name="Mitreva M."/>
            <person name="Roeseler W."/>
            <person name="Tian H."/>
            <person name="Witte H."/>
            <person name="Yang S.P."/>
            <person name="Wilson R.K."/>
            <person name="Sommer R.J."/>
        </authorList>
    </citation>
    <scope>NUCLEOTIDE SEQUENCE [LARGE SCALE GENOMIC DNA]</scope>
    <source>
        <strain evidence="2">PS312</strain>
    </source>
</reference>
<accession>A0A2A6C699</accession>
<dbReference type="Pfam" id="PF00651">
    <property type="entry name" value="BTB"/>
    <property type="match status" value="1"/>
</dbReference>
<evidence type="ECO:0000313" key="2">
    <source>
        <dbReference type="Proteomes" id="UP000005239"/>
    </source>
</evidence>
<evidence type="ECO:0000313" key="1">
    <source>
        <dbReference type="EnsemblMetazoa" id="PPA33517.1"/>
    </source>
</evidence>
<gene>
    <name evidence="1" type="primary">WBGene00271886</name>
</gene>
<dbReference type="PANTHER" id="PTHR22744">
    <property type="entry name" value="HELIX LOOP HELIX PROTEIN 21-RELATED"/>
    <property type="match status" value="1"/>
</dbReference>
<protein>
    <submittedName>
        <fullName evidence="1">BTB domain-containing protein</fullName>
    </submittedName>
</protein>
<dbReference type="SUPFAM" id="SSF54695">
    <property type="entry name" value="POZ domain"/>
    <property type="match status" value="1"/>
</dbReference>
<dbReference type="InterPro" id="IPR000210">
    <property type="entry name" value="BTB/POZ_dom"/>
</dbReference>
<dbReference type="InterPro" id="IPR011333">
    <property type="entry name" value="SKP1/BTB/POZ_sf"/>
</dbReference>
<dbReference type="Proteomes" id="UP000005239">
    <property type="component" value="Unassembled WGS sequence"/>
</dbReference>
<dbReference type="CDD" id="cd18186">
    <property type="entry name" value="BTB_POZ_ZBTB_KLHL-like"/>
    <property type="match status" value="1"/>
</dbReference>
<dbReference type="PROSITE" id="PS50097">
    <property type="entry name" value="BTB"/>
    <property type="match status" value="1"/>
</dbReference>
<dbReference type="OrthoDB" id="5848631at2759"/>
<name>A0A2A6C699_PRIPA</name>
<dbReference type="EnsemblMetazoa" id="PPA33517.1">
    <property type="protein sequence ID" value="PPA33517.1"/>
    <property type="gene ID" value="WBGene00271886"/>
</dbReference>
<dbReference type="AlphaFoldDB" id="A0A2A6C699"/>
<keyword evidence="2" id="KW-1185">Reference proteome</keyword>
<organism evidence="1 2">
    <name type="scientific">Pristionchus pacificus</name>
    <name type="common">Parasitic nematode worm</name>
    <dbReference type="NCBI Taxonomy" id="54126"/>
    <lineage>
        <taxon>Eukaryota</taxon>
        <taxon>Metazoa</taxon>
        <taxon>Ecdysozoa</taxon>
        <taxon>Nematoda</taxon>
        <taxon>Chromadorea</taxon>
        <taxon>Rhabditida</taxon>
        <taxon>Rhabditina</taxon>
        <taxon>Diplogasteromorpha</taxon>
        <taxon>Diplogasteroidea</taxon>
        <taxon>Neodiplogasteridae</taxon>
        <taxon>Pristionchus</taxon>
    </lineage>
</organism>
<dbReference type="Gene3D" id="3.30.710.10">
    <property type="entry name" value="Potassium Channel Kv1.1, Chain A"/>
    <property type="match status" value="1"/>
</dbReference>
<dbReference type="PANTHER" id="PTHR22744:SF14">
    <property type="entry name" value="BTB DOMAIN-CONTAINING PROTEIN-RELATED"/>
    <property type="match status" value="1"/>
</dbReference>
<proteinExistence type="predicted"/>
<sequence length="365" mass="40701">MHPHSGPKAPCGARERASVPQEGILLDFLFARSMVYGKVQHCTGFQKFLGLFSDNNHGNSTKQMLRALKGTPEFDMFSSALKAEYTWCKSEAKMAPPVKKAKKEPNPNAMSMVAEKWKEGQVEQTSPVHRINGYPWRLRLFKQKSPAKYCLAVICDKSTESYLFKCAATITTEANVTVRCTFTSWEGKAGSCSVPIIAYDRVKVGKKLEVTIATVEDGNRLRPTSDSVGHPDAMLVIGEAEKKIAVNKEFLASQSPFFDRLFFGDFAEKHMHKIPIGGVDFKDFSTMIKIAYSKSDAKLTNENVHKMLDLADRFDLKNCLKGMPDVLVGGVFGRFKKDPSYAQFSDATKAAICDHFVHSDLFRAN</sequence>
<accession>A0A8R1YLY4</accession>
<dbReference type="SMART" id="SM00225">
    <property type="entry name" value="BTB"/>
    <property type="match status" value="1"/>
</dbReference>